<evidence type="ECO:0000313" key="4">
    <source>
        <dbReference type="EMBL" id="NKZ39109.1"/>
    </source>
</evidence>
<dbReference type="RefSeq" id="WP_168609210.1">
    <property type="nucleotide sequence ID" value="NZ_JAAZQD010000003.1"/>
</dbReference>
<dbReference type="InterPro" id="IPR036282">
    <property type="entry name" value="Glutathione-S-Trfase_C_sf"/>
</dbReference>
<proteinExistence type="inferred from homology"/>
<dbReference type="SFLD" id="SFLDS00019">
    <property type="entry name" value="Glutathione_Transferase_(cytos"/>
    <property type="match status" value="1"/>
</dbReference>
<accession>A0A846ZNI5</accession>
<dbReference type="Pfam" id="PF00043">
    <property type="entry name" value="GST_C"/>
    <property type="match status" value="1"/>
</dbReference>
<evidence type="ECO:0000313" key="5">
    <source>
        <dbReference type="Proteomes" id="UP000541636"/>
    </source>
</evidence>
<evidence type="ECO:0000256" key="1">
    <source>
        <dbReference type="RuleBase" id="RU003494"/>
    </source>
</evidence>
<evidence type="ECO:0000259" key="3">
    <source>
        <dbReference type="PROSITE" id="PS50405"/>
    </source>
</evidence>
<feature type="domain" description="GST N-terminal" evidence="2">
    <location>
        <begin position="1"/>
        <end position="79"/>
    </location>
</feature>
<keyword evidence="5" id="KW-1185">Reference proteome</keyword>
<dbReference type="SFLD" id="SFLDG00358">
    <property type="entry name" value="Main_(cytGST)"/>
    <property type="match status" value="1"/>
</dbReference>
<evidence type="ECO:0000259" key="2">
    <source>
        <dbReference type="PROSITE" id="PS50404"/>
    </source>
</evidence>
<dbReference type="PROSITE" id="PS50405">
    <property type="entry name" value="GST_CTER"/>
    <property type="match status" value="1"/>
</dbReference>
<reference evidence="4 5" key="1">
    <citation type="journal article" date="2017" name="Int. J. Syst. Evol. Microbiol.">
        <title>Oleiagrimonas citrea sp. nov., a marine bacterium isolated from tidal flat sediment and emended description of the genus Oleiagrimonas Fang et al. 2015 and Oleiagrimonas soli.</title>
        <authorList>
            <person name="Yang S.H."/>
            <person name="Seo H.S."/>
            <person name="Seong C.N."/>
            <person name="Kwon K.K."/>
        </authorList>
    </citation>
    <scope>NUCLEOTIDE SEQUENCE [LARGE SCALE GENOMIC DNA]</scope>
    <source>
        <strain evidence="4 5">MEBiC09124</strain>
    </source>
</reference>
<dbReference type="InterPro" id="IPR004046">
    <property type="entry name" value="GST_C"/>
</dbReference>
<dbReference type="Pfam" id="PF02798">
    <property type="entry name" value="GST_N"/>
    <property type="match status" value="1"/>
</dbReference>
<dbReference type="SUPFAM" id="SSF47616">
    <property type="entry name" value="GST C-terminal domain-like"/>
    <property type="match status" value="1"/>
</dbReference>
<dbReference type="PROSITE" id="PS50404">
    <property type="entry name" value="GST_NTER"/>
    <property type="match status" value="1"/>
</dbReference>
<protein>
    <submittedName>
        <fullName evidence="4">Glutathione S-transferase family protein</fullName>
    </submittedName>
</protein>
<keyword evidence="4" id="KW-0808">Transferase</keyword>
<dbReference type="InterPro" id="IPR004045">
    <property type="entry name" value="Glutathione_S-Trfase_N"/>
</dbReference>
<feature type="domain" description="GST C-terminal" evidence="3">
    <location>
        <begin position="83"/>
        <end position="209"/>
    </location>
</feature>
<name>A0A846ZNI5_9GAMM</name>
<comment type="caution">
    <text evidence="4">The sequence shown here is derived from an EMBL/GenBank/DDBJ whole genome shotgun (WGS) entry which is preliminary data.</text>
</comment>
<dbReference type="EMBL" id="JAAZQD010000003">
    <property type="protein sequence ID" value="NKZ39109.1"/>
    <property type="molecule type" value="Genomic_DNA"/>
</dbReference>
<dbReference type="PANTHER" id="PTHR44051">
    <property type="entry name" value="GLUTATHIONE S-TRANSFERASE-RELATED"/>
    <property type="match status" value="1"/>
</dbReference>
<dbReference type="PANTHER" id="PTHR44051:SF8">
    <property type="entry name" value="GLUTATHIONE S-TRANSFERASE GSTA"/>
    <property type="match status" value="1"/>
</dbReference>
<gene>
    <name evidence="4" type="ORF">HF690_09115</name>
</gene>
<dbReference type="Proteomes" id="UP000541636">
    <property type="component" value="Unassembled WGS sequence"/>
</dbReference>
<organism evidence="4 5">
    <name type="scientific">Oleiagrimonas citrea</name>
    <dbReference type="NCBI Taxonomy" id="1665687"/>
    <lineage>
        <taxon>Bacteria</taxon>
        <taxon>Pseudomonadati</taxon>
        <taxon>Pseudomonadota</taxon>
        <taxon>Gammaproteobacteria</taxon>
        <taxon>Lysobacterales</taxon>
        <taxon>Rhodanobacteraceae</taxon>
        <taxon>Oleiagrimonas</taxon>
    </lineage>
</organism>
<dbReference type="GO" id="GO:0016740">
    <property type="term" value="F:transferase activity"/>
    <property type="evidence" value="ECO:0007669"/>
    <property type="project" value="UniProtKB-KW"/>
</dbReference>
<dbReference type="SUPFAM" id="SSF52833">
    <property type="entry name" value="Thioredoxin-like"/>
    <property type="match status" value="1"/>
</dbReference>
<comment type="similarity">
    <text evidence="1">Belongs to the GST superfamily.</text>
</comment>
<dbReference type="InterPro" id="IPR040079">
    <property type="entry name" value="Glutathione_S-Trfase"/>
</dbReference>
<dbReference type="Gene3D" id="1.20.1050.10">
    <property type="match status" value="1"/>
</dbReference>
<dbReference type="AlphaFoldDB" id="A0A846ZNI5"/>
<dbReference type="Gene3D" id="3.40.30.10">
    <property type="entry name" value="Glutaredoxin"/>
    <property type="match status" value="1"/>
</dbReference>
<sequence length="212" mass="24154">MKLYYSDVLSPRKACAVAAHLDAPVEYVYLDLARGEHKTPDYLKLNPNGKVPTLVDGERTLWEADAIMCELSRRAGADLWPDDAERQIEILRWLSWDKQHFGRTCGELYFEHIVKRRFADAPPAPDKVERAMKHFHAHAAVLDAHLSERTWLVGERLSVADFAVAVALPYAQSMQLPLDAFPAVQRWNARLETLDAWQHPFPQRNETPSATA</sequence>
<dbReference type="InterPro" id="IPR036249">
    <property type="entry name" value="Thioredoxin-like_sf"/>
</dbReference>
<dbReference type="InterPro" id="IPR010987">
    <property type="entry name" value="Glutathione-S-Trfase_C-like"/>
</dbReference>